<proteinExistence type="predicted"/>
<name>A0A1Z5K7W0_FISSO</name>
<keyword evidence="1" id="KW-0175">Coiled coil</keyword>
<keyword evidence="4" id="KW-1185">Reference proteome</keyword>
<feature type="region of interest" description="Disordered" evidence="2">
    <location>
        <begin position="1"/>
        <end position="33"/>
    </location>
</feature>
<evidence type="ECO:0000313" key="3">
    <source>
        <dbReference type="EMBL" id="GAX22327.1"/>
    </source>
</evidence>
<feature type="coiled-coil region" evidence="1">
    <location>
        <begin position="166"/>
        <end position="194"/>
    </location>
</feature>
<reference evidence="3 4" key="1">
    <citation type="journal article" date="2015" name="Plant Cell">
        <title>Oil accumulation by the oleaginous diatom Fistulifera solaris as revealed by the genome and transcriptome.</title>
        <authorList>
            <person name="Tanaka T."/>
            <person name="Maeda Y."/>
            <person name="Veluchamy A."/>
            <person name="Tanaka M."/>
            <person name="Abida H."/>
            <person name="Marechal E."/>
            <person name="Bowler C."/>
            <person name="Muto M."/>
            <person name="Sunaga Y."/>
            <person name="Tanaka M."/>
            <person name="Yoshino T."/>
            <person name="Taniguchi T."/>
            <person name="Fukuda Y."/>
            <person name="Nemoto M."/>
            <person name="Matsumoto M."/>
            <person name="Wong P.S."/>
            <person name="Aburatani S."/>
            <person name="Fujibuchi W."/>
        </authorList>
    </citation>
    <scope>NUCLEOTIDE SEQUENCE [LARGE SCALE GENOMIC DNA]</scope>
    <source>
        <strain evidence="3 4">JPCC DA0580</strain>
    </source>
</reference>
<evidence type="ECO:0000256" key="1">
    <source>
        <dbReference type="SAM" id="Coils"/>
    </source>
</evidence>
<dbReference type="InParanoid" id="A0A1Z5K7W0"/>
<evidence type="ECO:0000313" key="4">
    <source>
        <dbReference type="Proteomes" id="UP000198406"/>
    </source>
</evidence>
<gene>
    <name evidence="3" type="ORF">FisN_3Hh467</name>
</gene>
<dbReference type="OrthoDB" id="45533at2759"/>
<feature type="compositionally biased region" description="Polar residues" evidence="2">
    <location>
        <begin position="17"/>
        <end position="31"/>
    </location>
</feature>
<accession>A0A1Z5K7W0</accession>
<dbReference type="AlphaFoldDB" id="A0A1Z5K7W0"/>
<dbReference type="EMBL" id="BDSP01000182">
    <property type="protein sequence ID" value="GAX22327.1"/>
    <property type="molecule type" value="Genomic_DNA"/>
</dbReference>
<comment type="caution">
    <text evidence="3">The sequence shown here is derived from an EMBL/GenBank/DDBJ whole genome shotgun (WGS) entry which is preliminary data.</text>
</comment>
<feature type="region of interest" description="Disordered" evidence="2">
    <location>
        <begin position="252"/>
        <end position="278"/>
    </location>
</feature>
<evidence type="ECO:0000256" key="2">
    <source>
        <dbReference type="SAM" id="MobiDB-lite"/>
    </source>
</evidence>
<sequence length="359" mass="40917">MEAANVLPQAAPLSRSPLRNVSGNESLTSSAKRLKRFPVESPVIPTQTPIDSSKEAALPLESIEYPTNVPFPSKGLVKSLVDHAMTNDESDQAALADVGVLSFEEVLLPAIASSELQVLKDLQAKVQRDLPHQTDMVVRCRKTVMASIGAAMQAVSASRAKRDAQCREQLQRKKEEEAKRLEVEKARSEEVRERELEIARNKQKQELIKKLPKNQELWREIVYLMTEISKLQKEEKSWKDAAEQLDQQEREIEDMERKQKEEQDKQSEQTADTTKEVEVTEEIEKVNQTLEDISLSCVRIQQALENVSKIAEESDRVRLKLHKQYRRNHQFQGYQGIKDPKGLIMSLSQSQTLSQSDDY</sequence>
<organism evidence="3 4">
    <name type="scientific">Fistulifera solaris</name>
    <name type="common">Oleaginous diatom</name>
    <dbReference type="NCBI Taxonomy" id="1519565"/>
    <lineage>
        <taxon>Eukaryota</taxon>
        <taxon>Sar</taxon>
        <taxon>Stramenopiles</taxon>
        <taxon>Ochrophyta</taxon>
        <taxon>Bacillariophyta</taxon>
        <taxon>Bacillariophyceae</taxon>
        <taxon>Bacillariophycidae</taxon>
        <taxon>Naviculales</taxon>
        <taxon>Naviculaceae</taxon>
        <taxon>Fistulifera</taxon>
    </lineage>
</organism>
<dbReference type="Proteomes" id="UP000198406">
    <property type="component" value="Unassembled WGS sequence"/>
</dbReference>
<protein>
    <submittedName>
        <fullName evidence="3">Uncharacterized protein</fullName>
    </submittedName>
</protein>